<comment type="caution">
    <text evidence="8">The sequence shown here is derived from an EMBL/GenBank/DDBJ whole genome shotgun (WGS) entry which is preliminary data.</text>
</comment>
<evidence type="ECO:0000259" key="7">
    <source>
        <dbReference type="Pfam" id="PF13396"/>
    </source>
</evidence>
<evidence type="ECO:0000313" key="9">
    <source>
        <dbReference type="Proteomes" id="UP000284120"/>
    </source>
</evidence>
<reference evidence="8 9" key="1">
    <citation type="submission" date="2018-06" db="EMBL/GenBank/DDBJ databases">
        <title>Pedobacter endophyticus sp. nov., an endophytic bacterium isolated from a leaf of Triticum aestivum.</title>
        <authorList>
            <person name="Zhang L."/>
        </authorList>
    </citation>
    <scope>NUCLEOTIDE SEQUENCE [LARGE SCALE GENOMIC DNA]</scope>
    <source>
        <strain evidence="8 9">CM134L-2</strain>
    </source>
</reference>
<dbReference type="Pfam" id="PF13396">
    <property type="entry name" value="PLDc_N"/>
    <property type="match status" value="1"/>
</dbReference>
<keyword evidence="5 6" id="KW-0472">Membrane</keyword>
<organism evidence="8 9">
    <name type="scientific">Pedobacter chitinilyticus</name>
    <dbReference type="NCBI Taxonomy" id="2233776"/>
    <lineage>
        <taxon>Bacteria</taxon>
        <taxon>Pseudomonadati</taxon>
        <taxon>Bacteroidota</taxon>
        <taxon>Sphingobacteriia</taxon>
        <taxon>Sphingobacteriales</taxon>
        <taxon>Sphingobacteriaceae</taxon>
        <taxon>Pedobacter</taxon>
    </lineage>
</organism>
<feature type="transmembrane region" description="Helical" evidence="6">
    <location>
        <begin position="41"/>
        <end position="60"/>
    </location>
</feature>
<accession>A0A3S3QHM4</accession>
<proteinExistence type="predicted"/>
<dbReference type="GO" id="GO:0005886">
    <property type="term" value="C:plasma membrane"/>
    <property type="evidence" value="ECO:0007669"/>
    <property type="project" value="UniProtKB-SubCell"/>
</dbReference>
<evidence type="ECO:0000256" key="3">
    <source>
        <dbReference type="ARBA" id="ARBA00022692"/>
    </source>
</evidence>
<name>A0A3S3QHM4_9SPHI</name>
<evidence type="ECO:0000256" key="5">
    <source>
        <dbReference type="ARBA" id="ARBA00023136"/>
    </source>
</evidence>
<dbReference type="EMBL" id="SAYW01000001">
    <property type="protein sequence ID" value="RWU10391.1"/>
    <property type="molecule type" value="Genomic_DNA"/>
</dbReference>
<dbReference type="InterPro" id="IPR027379">
    <property type="entry name" value="CLS_N"/>
</dbReference>
<gene>
    <name evidence="8" type="ORF">DPV69_03360</name>
</gene>
<dbReference type="RefSeq" id="WP_113645886.1">
    <property type="nucleotide sequence ID" value="NZ_QMHN01000001.1"/>
</dbReference>
<dbReference type="Proteomes" id="UP000284120">
    <property type="component" value="Unassembled WGS sequence"/>
</dbReference>
<keyword evidence="2" id="KW-1003">Cell membrane</keyword>
<feature type="domain" description="Cardiolipin synthase N-terminal" evidence="7">
    <location>
        <begin position="18"/>
        <end position="62"/>
    </location>
</feature>
<comment type="subcellular location">
    <subcellularLocation>
        <location evidence="1">Cell membrane</location>
        <topology evidence="1">Multi-pass membrane protein</topology>
    </subcellularLocation>
</comment>
<keyword evidence="3 6" id="KW-0812">Transmembrane</keyword>
<protein>
    <recommendedName>
        <fullName evidence="7">Cardiolipin synthase N-terminal domain-containing protein</fullName>
    </recommendedName>
</protein>
<evidence type="ECO:0000313" key="8">
    <source>
        <dbReference type="EMBL" id="RWU10391.1"/>
    </source>
</evidence>
<dbReference type="OrthoDB" id="1123412at2"/>
<evidence type="ECO:0000256" key="4">
    <source>
        <dbReference type="ARBA" id="ARBA00022989"/>
    </source>
</evidence>
<evidence type="ECO:0000256" key="6">
    <source>
        <dbReference type="SAM" id="Phobius"/>
    </source>
</evidence>
<evidence type="ECO:0000256" key="1">
    <source>
        <dbReference type="ARBA" id="ARBA00004651"/>
    </source>
</evidence>
<sequence length="66" mass="7455">MNALGFVLIVAILLWIGLSAWAVKDIAKRATDVKKRQHKTAWTNIVVIFPFLGLLAYGVYGRRTLR</sequence>
<keyword evidence="9" id="KW-1185">Reference proteome</keyword>
<dbReference type="AlphaFoldDB" id="A0A3S3QHM4"/>
<evidence type="ECO:0000256" key="2">
    <source>
        <dbReference type="ARBA" id="ARBA00022475"/>
    </source>
</evidence>
<keyword evidence="4 6" id="KW-1133">Transmembrane helix</keyword>